<dbReference type="Gene3D" id="2.180.10.10">
    <property type="entry name" value="RHS repeat-associated core"/>
    <property type="match status" value="2"/>
</dbReference>
<accession>A0ABT2BEG8</accession>
<dbReference type="InterPro" id="IPR006530">
    <property type="entry name" value="YD"/>
</dbReference>
<feature type="region of interest" description="Disordered" evidence="2">
    <location>
        <begin position="850"/>
        <end position="898"/>
    </location>
</feature>
<dbReference type="EMBL" id="JANUGP010000057">
    <property type="protein sequence ID" value="MCS0606465.1"/>
    <property type="molecule type" value="Genomic_DNA"/>
</dbReference>
<evidence type="ECO:0000313" key="6">
    <source>
        <dbReference type="EMBL" id="MCS0606465.1"/>
    </source>
</evidence>
<feature type="domain" description="Teneurin-like YD-shell" evidence="5">
    <location>
        <begin position="554"/>
        <end position="715"/>
    </location>
</feature>
<evidence type="ECO:0000259" key="5">
    <source>
        <dbReference type="Pfam" id="PF25023"/>
    </source>
</evidence>
<feature type="signal peptide" evidence="3">
    <location>
        <begin position="1"/>
        <end position="40"/>
    </location>
</feature>
<dbReference type="PANTHER" id="PTHR32305">
    <property type="match status" value="1"/>
</dbReference>
<dbReference type="InterPro" id="IPR045351">
    <property type="entry name" value="DUF6531"/>
</dbReference>
<feature type="compositionally biased region" description="Polar residues" evidence="2">
    <location>
        <begin position="464"/>
        <end position="485"/>
    </location>
</feature>
<feature type="compositionally biased region" description="Polar residues" evidence="2">
    <location>
        <begin position="492"/>
        <end position="506"/>
    </location>
</feature>
<keyword evidence="1" id="KW-0677">Repeat</keyword>
<dbReference type="InterPro" id="IPR031325">
    <property type="entry name" value="RHS_repeat"/>
</dbReference>
<dbReference type="RefSeq" id="WP_258783828.1">
    <property type="nucleotide sequence ID" value="NZ_JANUGP010000057.1"/>
</dbReference>
<dbReference type="Pfam" id="PF25023">
    <property type="entry name" value="TEN_YD-shell"/>
    <property type="match status" value="2"/>
</dbReference>
<keyword evidence="3" id="KW-0732">Signal</keyword>
<evidence type="ECO:0000256" key="1">
    <source>
        <dbReference type="ARBA" id="ARBA00022737"/>
    </source>
</evidence>
<evidence type="ECO:0000256" key="3">
    <source>
        <dbReference type="SAM" id="SignalP"/>
    </source>
</evidence>
<dbReference type="NCBIfam" id="TIGR03696">
    <property type="entry name" value="Rhs_assc_core"/>
    <property type="match status" value="1"/>
</dbReference>
<reference evidence="6 7" key="1">
    <citation type="submission" date="2022-08" db="EMBL/GenBank/DDBJ databases">
        <authorList>
            <person name="Somphong A."/>
            <person name="Phongsopitanun W."/>
        </authorList>
    </citation>
    <scope>NUCLEOTIDE SEQUENCE [LARGE SCALE GENOMIC DNA]</scope>
    <source>
        <strain evidence="6 7">LP11</strain>
    </source>
</reference>
<comment type="caution">
    <text evidence="6">The sequence shown here is derived from an EMBL/GenBank/DDBJ whole genome shotgun (WGS) entry which is preliminary data.</text>
</comment>
<feature type="domain" description="Teneurin-like YD-shell" evidence="5">
    <location>
        <begin position="926"/>
        <end position="1021"/>
    </location>
</feature>
<organism evidence="6 7">
    <name type="scientific">Streptomyces pyxinicus</name>
    <dbReference type="NCBI Taxonomy" id="2970331"/>
    <lineage>
        <taxon>Bacteria</taxon>
        <taxon>Bacillati</taxon>
        <taxon>Actinomycetota</taxon>
        <taxon>Actinomycetes</taxon>
        <taxon>Kitasatosporales</taxon>
        <taxon>Streptomycetaceae</taxon>
        <taxon>Streptomyces</taxon>
    </lineage>
</organism>
<feature type="compositionally biased region" description="Polar residues" evidence="2">
    <location>
        <begin position="877"/>
        <end position="895"/>
    </location>
</feature>
<dbReference type="InterPro" id="IPR050708">
    <property type="entry name" value="T6SS_VgrG/RHS"/>
</dbReference>
<evidence type="ECO:0000256" key="2">
    <source>
        <dbReference type="SAM" id="MobiDB-lite"/>
    </source>
</evidence>
<keyword evidence="7" id="KW-1185">Reference proteome</keyword>
<feature type="region of interest" description="Disordered" evidence="2">
    <location>
        <begin position="457"/>
        <end position="508"/>
    </location>
</feature>
<dbReference type="Pfam" id="PF05593">
    <property type="entry name" value="RHS_repeat"/>
    <property type="match status" value="3"/>
</dbReference>
<name>A0ABT2BEG8_9ACTN</name>
<evidence type="ECO:0000313" key="7">
    <source>
        <dbReference type="Proteomes" id="UP001205612"/>
    </source>
</evidence>
<dbReference type="Proteomes" id="UP001205612">
    <property type="component" value="Unassembled WGS sequence"/>
</dbReference>
<feature type="chain" id="PRO_5046663287" evidence="3">
    <location>
        <begin position="41"/>
        <end position="1143"/>
    </location>
</feature>
<proteinExistence type="predicted"/>
<feature type="compositionally biased region" description="Polar residues" evidence="2">
    <location>
        <begin position="1128"/>
        <end position="1143"/>
    </location>
</feature>
<dbReference type="NCBIfam" id="TIGR01643">
    <property type="entry name" value="YD_repeat_2x"/>
    <property type="match status" value="6"/>
</dbReference>
<protein>
    <submittedName>
        <fullName evidence="6">DUF6531 domain-containing protein</fullName>
    </submittedName>
</protein>
<gene>
    <name evidence="6" type="ORF">NX794_35445</name>
</gene>
<dbReference type="PANTHER" id="PTHR32305:SF15">
    <property type="entry name" value="PROTEIN RHSA-RELATED"/>
    <property type="match status" value="1"/>
</dbReference>
<dbReference type="InterPro" id="IPR056823">
    <property type="entry name" value="TEN-like_YD-shell"/>
</dbReference>
<sequence length="1143" mass="120831">MPLPRPVFRPARPGRPRAARSLTAVLAALALGAVAVPAVAAPSRPAPSGHSHWGNHGHAAMPRVLTGSTRPPHAIRSAAPTAAERTWLQRETDRLRHGGRRPAPQPLTRAAGFVPRGQGDVPWHRVFGFRMTDALTGRIDYSTGNLMLAATDFDIAGVGQKLQLTRTYNAFTAPDGQTSRPWWLNYERNLDVTGASSVISYDETGASVEFTRNADGTYTTPTGYSTDLRKNADGTYTLTDRASGTGSTYDTNGRLTKTTDRNGGALTVTAHLDAKTGASAGFKLTETRSGRWIDLTRTGTTRWAAKDSTGRTVTYDLSTDHGNVVGTTDTTGKTTTFDYDSDGRVVKVTSPQGRTTTFTYDAADRVTSMHRYAESDKDANGPTFTYAYSAATPGEQGTTTVTDPLGHKTTYEHNADGEMLKVTDALGHARASSYQNHLLQTATDAMGTGSGGSGGNVTAYGWDSRNNPTSAKLPTGATSSGQWQTVAGAERPSSSTGANGEKTSYSYDAAGNTTSVATAGTGGGPRTFAYNEATPRCGGFQGQVCTATDANGKKTEFHYDAAGNLDSAIPPAPLGRTTYTYDALGRTASATDGRGVKVSYTYDKRDRVTAVTTAGSPDVSYTYDGDGNLTARTDATGTQRYQFDALSRETIRTLQDGSQTVLAYTADGNVDTYRDPGGTTAYQWDAANRLTQLTGPQGKNTTYAYDNDDRRTKTTYPGGTVQSQTLDASGRPQDIRVIAPSGLILNHLSYAYGYSSDGKTVDGTKIRTRTDALTKARTDYSYDGSGRLSLAKETELEGRETSWQYCWDPAGNLASQADTPGCPASTTTYTYNDASQLTARNGVTTGWSYDKAGNETAGAPTPQSTRTDEQYTPYGQLKSTTTGGTSYPAQYASTDSSERTRLGDTVFHNGPLGLSGQTTAGKDTEFIREPGGTLNSASTGGASYYYLTDALGSVIGLVDEAGKRVNTYTYTPTGLPRAGTTETVAQPFRFAGGEQDPTGLYHFGNRYYDPQISRFTQPDPSGQEKNPYLYAEGDPVNRIDPGGLAAVEVSGEVCIYICVGLGGSFNMARMDFHPSFSLGVGNPSYSGEAKVSSGTPSKGLSVPAGCSAGPVSGSVDLVSGKASGSAGTGWSSPKCSVKASYSF</sequence>
<feature type="domain" description="DUF6531" evidence="4">
    <location>
        <begin position="139"/>
        <end position="210"/>
    </location>
</feature>
<dbReference type="InterPro" id="IPR022385">
    <property type="entry name" value="Rhs_assc_core"/>
</dbReference>
<feature type="region of interest" description="Disordered" evidence="2">
    <location>
        <begin position="1122"/>
        <end position="1143"/>
    </location>
</feature>
<dbReference type="Pfam" id="PF20148">
    <property type="entry name" value="DUF6531"/>
    <property type="match status" value="1"/>
</dbReference>
<feature type="region of interest" description="Disordered" evidence="2">
    <location>
        <begin position="95"/>
        <end position="115"/>
    </location>
</feature>
<evidence type="ECO:0000259" key="4">
    <source>
        <dbReference type="Pfam" id="PF20148"/>
    </source>
</evidence>